<keyword evidence="2" id="KW-1185">Reference proteome</keyword>
<reference evidence="1 2" key="1">
    <citation type="submission" date="2016-01" db="EMBL/GenBank/DDBJ databases">
        <title>Whole genome sequencing of Myroides marinus L41.</title>
        <authorList>
            <person name="Hong K.W."/>
        </authorList>
    </citation>
    <scope>NUCLEOTIDE SEQUENCE [LARGE SCALE GENOMIC DNA]</scope>
    <source>
        <strain evidence="1 2">L41</strain>
    </source>
</reference>
<dbReference type="RefSeq" id="WP_052243610.1">
    <property type="nucleotide sequence ID" value="NZ_JWJO01000075.1"/>
</dbReference>
<protein>
    <submittedName>
        <fullName evidence="1">Uncharacterized protein</fullName>
    </submittedName>
</protein>
<evidence type="ECO:0000313" key="1">
    <source>
        <dbReference type="EMBL" id="KZE82603.1"/>
    </source>
</evidence>
<dbReference type="EMBL" id="LQNU01000044">
    <property type="protein sequence ID" value="KZE82603.1"/>
    <property type="molecule type" value="Genomic_DNA"/>
</dbReference>
<evidence type="ECO:0000313" key="2">
    <source>
        <dbReference type="Proteomes" id="UP000076630"/>
    </source>
</evidence>
<gene>
    <name evidence="1" type="ORF">AV926_06985</name>
</gene>
<organism evidence="1 2">
    <name type="scientific">Myroides marinus</name>
    <dbReference type="NCBI Taxonomy" id="703342"/>
    <lineage>
        <taxon>Bacteria</taxon>
        <taxon>Pseudomonadati</taxon>
        <taxon>Bacteroidota</taxon>
        <taxon>Flavobacteriia</taxon>
        <taxon>Flavobacteriales</taxon>
        <taxon>Flavobacteriaceae</taxon>
        <taxon>Myroides</taxon>
    </lineage>
</organism>
<dbReference type="OrthoDB" id="980645at2"/>
<dbReference type="AlphaFoldDB" id="A0A163ZX37"/>
<comment type="caution">
    <text evidence="1">The sequence shown here is derived from an EMBL/GenBank/DDBJ whole genome shotgun (WGS) entry which is preliminary data.</text>
</comment>
<name>A0A163ZX37_9FLAO</name>
<dbReference type="Proteomes" id="UP000076630">
    <property type="component" value="Unassembled WGS sequence"/>
</dbReference>
<sequence>MKNCILIIVLLFFAKPIFPVLDFAINYDAIQELCVNKNRPELECNGSCHLKNELAKTAQDENPFSAKKTFQTQLEVLFFNRYDWSLAQVIQQNYSIEVADSYSSDYYYLPTLDLVKPPLV</sequence>
<proteinExistence type="predicted"/>
<accession>A0A163ZX37</accession>